<evidence type="ECO:0000256" key="2">
    <source>
        <dbReference type="ARBA" id="ARBA00022884"/>
    </source>
</evidence>
<reference evidence="8 9" key="1">
    <citation type="submission" date="2019-03" db="EMBL/GenBank/DDBJ databases">
        <title>Genomic Encyclopedia of Type Strains, Phase IV (KMG-IV): sequencing the most valuable type-strain genomes for metagenomic binning, comparative biology and taxonomic classification.</title>
        <authorList>
            <person name="Goeker M."/>
        </authorList>
    </citation>
    <scope>NUCLEOTIDE SEQUENCE [LARGE SCALE GENOMIC DNA]</scope>
    <source>
        <strain evidence="8 9">DSM 21100</strain>
    </source>
</reference>
<dbReference type="HAMAP" id="MF_01334">
    <property type="entry name" value="Ribosomal_bL25_CTC"/>
    <property type="match status" value="1"/>
</dbReference>
<gene>
    <name evidence="5" type="primary">rplY</name>
    <name evidence="5" type="synonym">ctc</name>
    <name evidence="8" type="ORF">EDD80_11377</name>
</gene>
<dbReference type="InterPro" id="IPR011035">
    <property type="entry name" value="Ribosomal_bL25/Gln-tRNA_synth"/>
</dbReference>
<dbReference type="InterPro" id="IPR029751">
    <property type="entry name" value="Ribosomal_L25_dom"/>
</dbReference>
<dbReference type="PANTHER" id="PTHR33284">
    <property type="entry name" value="RIBOSOMAL PROTEIN L25/GLN-TRNA SYNTHETASE, ANTI-CODON-BINDING DOMAIN-CONTAINING PROTEIN"/>
    <property type="match status" value="1"/>
</dbReference>
<dbReference type="Gene3D" id="2.170.120.20">
    <property type="entry name" value="Ribosomal protein L25, beta domain"/>
    <property type="match status" value="1"/>
</dbReference>
<dbReference type="NCBIfam" id="TIGR00731">
    <property type="entry name" value="bL25_bact_ctc"/>
    <property type="match status" value="1"/>
</dbReference>
<evidence type="ECO:0000256" key="5">
    <source>
        <dbReference type="HAMAP-Rule" id="MF_01334"/>
    </source>
</evidence>
<dbReference type="AlphaFoldDB" id="A0A4R3KN60"/>
<proteinExistence type="inferred from homology"/>
<dbReference type="Gene3D" id="2.40.240.10">
    <property type="entry name" value="Ribosomal Protein L25, Chain P"/>
    <property type="match status" value="1"/>
</dbReference>
<dbReference type="NCBIfam" id="NF004132">
    <property type="entry name" value="PRK05618.2-2"/>
    <property type="match status" value="1"/>
</dbReference>
<keyword evidence="2 5" id="KW-0694">RNA-binding</keyword>
<dbReference type="InterPro" id="IPR020056">
    <property type="entry name" value="Rbsml_bL25/Gln-tRNA_synth_N"/>
</dbReference>
<dbReference type="InterPro" id="IPR020930">
    <property type="entry name" value="Ribosomal_uL5_bac-type"/>
</dbReference>
<comment type="similarity">
    <text evidence="5">Belongs to the bacterial ribosomal protein bL25 family. CTC subfamily.</text>
</comment>
<keyword evidence="4 5" id="KW-0687">Ribonucleoprotein</keyword>
<organism evidence="8 9">
    <name type="scientific">Anseongella ginsenosidimutans</name>
    <dbReference type="NCBI Taxonomy" id="496056"/>
    <lineage>
        <taxon>Bacteria</taxon>
        <taxon>Pseudomonadati</taxon>
        <taxon>Bacteroidota</taxon>
        <taxon>Sphingobacteriia</taxon>
        <taxon>Sphingobacteriales</taxon>
        <taxon>Sphingobacteriaceae</taxon>
        <taxon>Anseongella</taxon>
    </lineage>
</organism>
<dbReference type="InterPro" id="IPR020057">
    <property type="entry name" value="Ribosomal_bL25_b-dom"/>
</dbReference>
<dbReference type="OrthoDB" id="9786489at2"/>
<dbReference type="SUPFAM" id="SSF50715">
    <property type="entry name" value="Ribosomal protein L25-like"/>
    <property type="match status" value="1"/>
</dbReference>
<feature type="domain" description="Large ribosomal subunit protein bL25 beta" evidence="7">
    <location>
        <begin position="99"/>
        <end position="179"/>
    </location>
</feature>
<comment type="function">
    <text evidence="5">This is one of the proteins that binds to the 5S RNA in the ribosome where it forms part of the central protuberance.</text>
</comment>
<dbReference type="RefSeq" id="WP_132130330.1">
    <property type="nucleotide sequence ID" value="NZ_CP042432.1"/>
</dbReference>
<dbReference type="GO" id="GO:0022625">
    <property type="term" value="C:cytosolic large ribosomal subunit"/>
    <property type="evidence" value="ECO:0007669"/>
    <property type="project" value="TreeGrafter"/>
</dbReference>
<evidence type="ECO:0000256" key="1">
    <source>
        <dbReference type="ARBA" id="ARBA00022730"/>
    </source>
</evidence>
<name>A0A4R3KN60_9SPHI</name>
<evidence type="ECO:0000313" key="9">
    <source>
        <dbReference type="Proteomes" id="UP000295807"/>
    </source>
</evidence>
<keyword evidence="3 5" id="KW-0689">Ribosomal protein</keyword>
<dbReference type="InterPro" id="IPR037121">
    <property type="entry name" value="Ribosomal_bL25_C"/>
</dbReference>
<sequence length="192" mass="21193">MKSIAISGSARQNVGKRDAKQLRYEGKVPCVLYGGEEQYHFAASAADLRDLIYTPEAMFVDLDIEGKQFRASMKDIQFHPVSDQVLHVDFLQLFEDKPVKMEIPVKVTGVSPGVRSGGKLTQNFRKLKVKGLPKDMVDNIEVDISSLEVGDAIRVQDIKAGNLELLNSMENTIVKVDQSRATRSAAQAGEAE</sequence>
<keyword evidence="1 5" id="KW-0699">rRNA-binding</keyword>
<dbReference type="CDD" id="cd00495">
    <property type="entry name" value="Ribosomal_L25_TL5_CTC"/>
    <property type="match status" value="1"/>
</dbReference>
<protein>
    <recommendedName>
        <fullName evidence="5">Large ribosomal subunit protein bL25</fullName>
    </recommendedName>
    <alternativeName>
        <fullName evidence="5">General stress protein CTC</fullName>
    </alternativeName>
</protein>
<evidence type="ECO:0000259" key="6">
    <source>
        <dbReference type="Pfam" id="PF01386"/>
    </source>
</evidence>
<dbReference type="Pfam" id="PF14693">
    <property type="entry name" value="Ribosomal_TL5_C"/>
    <property type="match status" value="1"/>
</dbReference>
<evidence type="ECO:0000259" key="7">
    <source>
        <dbReference type="Pfam" id="PF14693"/>
    </source>
</evidence>
<feature type="domain" description="Large ribosomal subunit protein bL25 L25" evidence="6">
    <location>
        <begin position="7"/>
        <end position="90"/>
    </location>
</feature>
<evidence type="ECO:0000313" key="8">
    <source>
        <dbReference type="EMBL" id="TCS85340.1"/>
    </source>
</evidence>
<accession>A0A4R3KN60</accession>
<dbReference type="PANTHER" id="PTHR33284:SF1">
    <property type="entry name" value="RIBOSOMAL PROTEIN L25_GLN-TRNA SYNTHETASE, ANTI-CODON-BINDING DOMAIN-CONTAINING PROTEIN"/>
    <property type="match status" value="1"/>
</dbReference>
<dbReference type="GO" id="GO:0006412">
    <property type="term" value="P:translation"/>
    <property type="evidence" value="ECO:0007669"/>
    <property type="project" value="UniProtKB-UniRule"/>
</dbReference>
<evidence type="ECO:0000256" key="3">
    <source>
        <dbReference type="ARBA" id="ARBA00022980"/>
    </source>
</evidence>
<dbReference type="Pfam" id="PF01386">
    <property type="entry name" value="Ribosomal_L25p"/>
    <property type="match status" value="1"/>
</dbReference>
<dbReference type="InterPro" id="IPR001021">
    <property type="entry name" value="Ribosomal_bL25_long"/>
</dbReference>
<dbReference type="GO" id="GO:0008097">
    <property type="term" value="F:5S rRNA binding"/>
    <property type="evidence" value="ECO:0007669"/>
    <property type="project" value="InterPro"/>
</dbReference>
<dbReference type="Proteomes" id="UP000295807">
    <property type="component" value="Unassembled WGS sequence"/>
</dbReference>
<dbReference type="EMBL" id="SMAD01000013">
    <property type="protein sequence ID" value="TCS85340.1"/>
    <property type="molecule type" value="Genomic_DNA"/>
</dbReference>
<dbReference type="GO" id="GO:0003735">
    <property type="term" value="F:structural constituent of ribosome"/>
    <property type="evidence" value="ECO:0007669"/>
    <property type="project" value="InterPro"/>
</dbReference>
<comment type="subunit">
    <text evidence="5">Part of the 50S ribosomal subunit; part of the 5S rRNA/L5/L18/L25 subcomplex. Contacts the 5S rRNA. Binds to the 5S rRNA independently of L5 and L18.</text>
</comment>
<evidence type="ECO:0000256" key="4">
    <source>
        <dbReference type="ARBA" id="ARBA00023274"/>
    </source>
</evidence>
<comment type="caution">
    <text evidence="8">The sequence shown here is derived from an EMBL/GenBank/DDBJ whole genome shotgun (WGS) entry which is preliminary data.</text>
</comment>
<keyword evidence="9" id="KW-1185">Reference proteome</keyword>